<dbReference type="AlphaFoldDB" id="A0A521D4W3"/>
<dbReference type="Pfam" id="PF13365">
    <property type="entry name" value="Trypsin_2"/>
    <property type="match status" value="1"/>
</dbReference>
<protein>
    <submittedName>
        <fullName evidence="1">Trypsin-like peptidase domain-containing protein</fullName>
    </submittedName>
</protein>
<dbReference type="InterPro" id="IPR009003">
    <property type="entry name" value="Peptidase_S1_PA"/>
</dbReference>
<dbReference type="RefSeq" id="WP_142714567.1">
    <property type="nucleotide sequence ID" value="NZ_FXTH01000008.1"/>
</dbReference>
<gene>
    <name evidence="1" type="ORF">SAMN06265218_108148</name>
</gene>
<evidence type="ECO:0000313" key="2">
    <source>
        <dbReference type="Proteomes" id="UP000317593"/>
    </source>
</evidence>
<sequence length="345" mass="38856">MDKYVAFTSFFFLTLWVTSCSVPQESSVSAARTGQPDTYTTAFPHRDISDQLEDAQESLIRIVSTSHYNTYVFDKPEVRLSDVRTSNLKEIASQQYSDDESTAGTSIILDLNDNGEALLITCAHSVTSPDTLINYFIDEGYEQNTYIESISIKRRQTNLLFTVSELTNFEIIAEDRLSDLALLSTTLNPDTQSQHRALRFPMGQMEHLRLGSFLYVLGYPKGFPMITRGIASTRGNPPHRFFIMDALFNPGISGGLVIGSRDHFRSFEWLGMARSATASQETVLLPYPDSEEDVQAGVIRPYTDQIFLGQKNRIAYGITQAIPISEIRSFLDKNSRVISRHRFAL</sequence>
<dbReference type="EMBL" id="FXTH01000008">
    <property type="protein sequence ID" value="SMO66728.1"/>
    <property type="molecule type" value="Genomic_DNA"/>
</dbReference>
<dbReference type="PROSITE" id="PS51257">
    <property type="entry name" value="PROKAR_LIPOPROTEIN"/>
    <property type="match status" value="1"/>
</dbReference>
<proteinExistence type="predicted"/>
<name>A0A521D4W3_9BACT</name>
<dbReference type="Proteomes" id="UP000317593">
    <property type="component" value="Unassembled WGS sequence"/>
</dbReference>
<accession>A0A521D4W3</accession>
<dbReference type="SUPFAM" id="SSF50494">
    <property type="entry name" value="Trypsin-like serine proteases"/>
    <property type="match status" value="1"/>
</dbReference>
<reference evidence="1 2" key="1">
    <citation type="submission" date="2017-05" db="EMBL/GenBank/DDBJ databases">
        <authorList>
            <person name="Varghese N."/>
            <person name="Submissions S."/>
        </authorList>
    </citation>
    <scope>NUCLEOTIDE SEQUENCE [LARGE SCALE GENOMIC DNA]</scope>
    <source>
        <strain evidence="1 2">DSM 21194</strain>
    </source>
</reference>
<organism evidence="1 2">
    <name type="scientific">Fodinibius sediminis</name>
    <dbReference type="NCBI Taxonomy" id="1214077"/>
    <lineage>
        <taxon>Bacteria</taxon>
        <taxon>Pseudomonadati</taxon>
        <taxon>Balneolota</taxon>
        <taxon>Balneolia</taxon>
        <taxon>Balneolales</taxon>
        <taxon>Balneolaceae</taxon>
        <taxon>Fodinibius</taxon>
    </lineage>
</organism>
<evidence type="ECO:0000313" key="1">
    <source>
        <dbReference type="EMBL" id="SMO66728.1"/>
    </source>
</evidence>
<keyword evidence="2" id="KW-1185">Reference proteome</keyword>
<dbReference type="OrthoDB" id="1523060at2"/>
<dbReference type="Gene3D" id="2.40.10.120">
    <property type="match status" value="1"/>
</dbReference>